<keyword evidence="3" id="KW-1185">Reference proteome</keyword>
<dbReference type="RefSeq" id="WP_193660823.1">
    <property type="nucleotide sequence ID" value="NZ_BAAAMM010000007.1"/>
</dbReference>
<evidence type="ECO:0000256" key="1">
    <source>
        <dbReference type="SAM" id="Phobius"/>
    </source>
</evidence>
<accession>A0ABV1NUM2</accession>
<proteinExistence type="predicted"/>
<gene>
    <name evidence="2" type="ORF">V6R90_02735</name>
</gene>
<keyword evidence="1" id="KW-0812">Transmembrane</keyword>
<name>A0ABV1NUM2_9ACTN</name>
<dbReference type="Proteomes" id="UP001482520">
    <property type="component" value="Unassembled WGS sequence"/>
</dbReference>
<organism evidence="2 3">
    <name type="scientific">Nocardioides kribbensis</name>
    <dbReference type="NCBI Taxonomy" id="305517"/>
    <lineage>
        <taxon>Bacteria</taxon>
        <taxon>Bacillati</taxon>
        <taxon>Actinomycetota</taxon>
        <taxon>Actinomycetes</taxon>
        <taxon>Propionibacteriales</taxon>
        <taxon>Nocardioidaceae</taxon>
        <taxon>Nocardioides</taxon>
    </lineage>
</organism>
<evidence type="ECO:0000313" key="2">
    <source>
        <dbReference type="EMBL" id="MEQ7846179.1"/>
    </source>
</evidence>
<keyword evidence="1" id="KW-0472">Membrane</keyword>
<feature type="transmembrane region" description="Helical" evidence="1">
    <location>
        <begin position="38"/>
        <end position="57"/>
    </location>
</feature>
<feature type="transmembrane region" description="Helical" evidence="1">
    <location>
        <begin position="15"/>
        <end position="32"/>
    </location>
</feature>
<sequence length="78" mass="8504">MTAPRDPRASGSRTAAYLMAWATGTIPALFVLAPFVGVGGAVAALVIAWCTGIVWLLKRRQEDPGWDRRPTTGHRTRR</sequence>
<keyword evidence="1" id="KW-1133">Transmembrane helix</keyword>
<protein>
    <recommendedName>
        <fullName evidence="4">DUF2530 domain-containing protein</fullName>
    </recommendedName>
</protein>
<reference evidence="2 3" key="1">
    <citation type="submission" date="2024-02" db="EMBL/GenBank/DDBJ databases">
        <title>Full genome sequence of Nocardioides kribbensis.</title>
        <authorList>
            <person name="Poletto B.L."/>
            <person name="Silva G."/>
            <person name="Galante D."/>
            <person name="Campos K.R."/>
            <person name="Santos M.B.N."/>
            <person name="Sacchi C.T."/>
        </authorList>
    </citation>
    <scope>NUCLEOTIDE SEQUENCE [LARGE SCALE GENOMIC DNA]</scope>
    <source>
        <strain evidence="2 3">O4R</strain>
    </source>
</reference>
<evidence type="ECO:0000313" key="3">
    <source>
        <dbReference type="Proteomes" id="UP001482520"/>
    </source>
</evidence>
<dbReference type="EMBL" id="JBEGDP010000002">
    <property type="protein sequence ID" value="MEQ7846179.1"/>
    <property type="molecule type" value="Genomic_DNA"/>
</dbReference>
<comment type="caution">
    <text evidence="2">The sequence shown here is derived from an EMBL/GenBank/DDBJ whole genome shotgun (WGS) entry which is preliminary data.</text>
</comment>
<evidence type="ECO:0008006" key="4">
    <source>
        <dbReference type="Google" id="ProtNLM"/>
    </source>
</evidence>